<dbReference type="RefSeq" id="WP_162849133.1">
    <property type="nucleotide sequence ID" value="NZ_LR215048.1"/>
</dbReference>
<dbReference type="SMART" id="SM00382">
    <property type="entry name" value="AAA"/>
    <property type="match status" value="1"/>
</dbReference>
<evidence type="ECO:0000313" key="12">
    <source>
        <dbReference type="EMBL" id="VEU80384.1"/>
    </source>
</evidence>
<feature type="transmembrane region" description="Helical" evidence="10">
    <location>
        <begin position="505"/>
        <end position="529"/>
    </location>
</feature>
<evidence type="ECO:0000256" key="6">
    <source>
        <dbReference type="ARBA" id="ARBA00022840"/>
    </source>
</evidence>
<dbReference type="CDD" id="cd03255">
    <property type="entry name" value="ABC_MJ0796_LolCDE_FtsE"/>
    <property type="match status" value="1"/>
</dbReference>
<dbReference type="Pfam" id="PF00005">
    <property type="entry name" value="ABC_tran"/>
    <property type="match status" value="1"/>
</dbReference>
<dbReference type="GO" id="GO:0016887">
    <property type="term" value="F:ATP hydrolysis activity"/>
    <property type="evidence" value="ECO:0007669"/>
    <property type="project" value="InterPro"/>
</dbReference>
<organism evidence="12 13">
    <name type="scientific">Haploplasma axanthum</name>
    <name type="common">Acholeplasma axanthum</name>
    <dbReference type="NCBI Taxonomy" id="29552"/>
    <lineage>
        <taxon>Bacteria</taxon>
        <taxon>Bacillati</taxon>
        <taxon>Mycoplasmatota</taxon>
        <taxon>Mollicutes</taxon>
        <taxon>Acholeplasmatales</taxon>
        <taxon>Acholeplasmataceae</taxon>
        <taxon>Haploplasma</taxon>
    </lineage>
</organism>
<protein>
    <submittedName>
        <fullName evidence="12">ABC transporter, ATP-binding protein</fullName>
        <ecNumber evidence="12">3.6.3.-</ecNumber>
    </submittedName>
</protein>
<evidence type="ECO:0000256" key="10">
    <source>
        <dbReference type="SAM" id="Phobius"/>
    </source>
</evidence>
<dbReference type="InterPro" id="IPR003593">
    <property type="entry name" value="AAA+_ATPase"/>
</dbReference>
<dbReference type="InterPro" id="IPR017911">
    <property type="entry name" value="MacB-like_ATP-bd"/>
</dbReference>
<keyword evidence="5" id="KW-0547">Nucleotide-binding</keyword>
<keyword evidence="6 12" id="KW-0067">ATP-binding</keyword>
<keyword evidence="3" id="KW-1003">Cell membrane</keyword>
<evidence type="ECO:0000256" key="1">
    <source>
        <dbReference type="ARBA" id="ARBA00004429"/>
    </source>
</evidence>
<accession>A0A449BD50</accession>
<dbReference type="PROSITE" id="PS50893">
    <property type="entry name" value="ABC_TRANSPORTER_2"/>
    <property type="match status" value="1"/>
</dbReference>
<dbReference type="InterPro" id="IPR027417">
    <property type="entry name" value="P-loop_NTPase"/>
</dbReference>
<dbReference type="EMBL" id="LR215048">
    <property type="protein sequence ID" value="VEU80384.1"/>
    <property type="molecule type" value="Genomic_DNA"/>
</dbReference>
<comment type="similarity">
    <text evidence="9">Belongs to the ABC transporter superfamily. Macrolide exporter (TC 3.A.1.122) family.</text>
</comment>
<keyword evidence="12" id="KW-0378">Hydrolase</keyword>
<dbReference type="GO" id="GO:0022857">
    <property type="term" value="F:transmembrane transporter activity"/>
    <property type="evidence" value="ECO:0007669"/>
    <property type="project" value="TreeGrafter"/>
</dbReference>
<evidence type="ECO:0000256" key="8">
    <source>
        <dbReference type="ARBA" id="ARBA00023136"/>
    </source>
</evidence>
<proteinExistence type="inferred from homology"/>
<dbReference type="Proteomes" id="UP000289841">
    <property type="component" value="Chromosome"/>
</dbReference>
<dbReference type="InterPro" id="IPR003439">
    <property type="entry name" value="ABC_transporter-like_ATP-bd"/>
</dbReference>
<feature type="transmembrane region" description="Helical" evidence="10">
    <location>
        <begin position="269"/>
        <end position="289"/>
    </location>
</feature>
<evidence type="ECO:0000256" key="5">
    <source>
        <dbReference type="ARBA" id="ARBA00022741"/>
    </source>
</evidence>
<comment type="subcellular location">
    <subcellularLocation>
        <location evidence="1">Cell inner membrane</location>
        <topology evidence="1">Multi-pass membrane protein</topology>
    </subcellularLocation>
</comment>
<evidence type="ECO:0000256" key="3">
    <source>
        <dbReference type="ARBA" id="ARBA00022475"/>
    </source>
</evidence>
<evidence type="ECO:0000256" key="9">
    <source>
        <dbReference type="ARBA" id="ARBA00038388"/>
    </source>
</evidence>
<dbReference type="SUPFAM" id="SSF52540">
    <property type="entry name" value="P-loop containing nucleoside triphosphate hydrolases"/>
    <property type="match status" value="1"/>
</dbReference>
<keyword evidence="4 10" id="KW-0812">Transmembrane</keyword>
<dbReference type="AlphaFoldDB" id="A0A449BD50"/>
<dbReference type="PROSITE" id="PS00211">
    <property type="entry name" value="ABC_TRANSPORTER_1"/>
    <property type="match status" value="1"/>
</dbReference>
<dbReference type="GO" id="GO:0005524">
    <property type="term" value="F:ATP binding"/>
    <property type="evidence" value="ECO:0007669"/>
    <property type="project" value="UniProtKB-KW"/>
</dbReference>
<dbReference type="KEGG" id="aaxa:NCTC10138_00753"/>
<name>A0A449BD50_HAPAX</name>
<dbReference type="InterPro" id="IPR017871">
    <property type="entry name" value="ABC_transporter-like_CS"/>
</dbReference>
<feature type="domain" description="ABC transporter" evidence="11">
    <location>
        <begin position="7"/>
        <end position="245"/>
    </location>
</feature>
<evidence type="ECO:0000259" key="11">
    <source>
        <dbReference type="PROSITE" id="PS50893"/>
    </source>
</evidence>
<gene>
    <name evidence="12" type="primary">lolD_6</name>
    <name evidence="12" type="ORF">NCTC10138_00753</name>
</gene>
<feature type="transmembrane region" description="Helical" evidence="10">
    <location>
        <begin position="590"/>
        <end position="611"/>
    </location>
</feature>
<dbReference type="InterPro" id="IPR003838">
    <property type="entry name" value="ABC3_permease_C"/>
</dbReference>
<evidence type="ECO:0000256" key="4">
    <source>
        <dbReference type="ARBA" id="ARBA00022692"/>
    </source>
</evidence>
<keyword evidence="8 10" id="KW-0472">Membrane</keyword>
<dbReference type="GO" id="GO:0005886">
    <property type="term" value="C:plasma membrane"/>
    <property type="evidence" value="ECO:0007669"/>
    <property type="project" value="UniProtKB-SubCell"/>
</dbReference>
<dbReference type="STRING" id="1278311.GCA_000428705_01179"/>
<keyword evidence="7 10" id="KW-1133">Transmembrane helix</keyword>
<evidence type="ECO:0000256" key="2">
    <source>
        <dbReference type="ARBA" id="ARBA00022448"/>
    </source>
</evidence>
<dbReference type="PANTHER" id="PTHR24220:SF86">
    <property type="entry name" value="ABC TRANSPORTER ABCH.1"/>
    <property type="match status" value="1"/>
</dbReference>
<evidence type="ECO:0000256" key="7">
    <source>
        <dbReference type="ARBA" id="ARBA00022989"/>
    </source>
</evidence>
<keyword evidence="2" id="KW-0813">Transport</keyword>
<sequence>MEKKPLIKLEGVSKFYKTQTGVSEGMRNINLEFNLNEFVAITGESGSGKTTLLNVISGLDSYEDGELYINGLETSHFTVKDFEELRAKNIGFVFQNYNVIDSYTVYQNVVIALEAQGYDPKKKKARALELIEKVGLLSHKNQKTAKLSGGQKQRVVIARALAKNAPIILADEPTGNLDSKSGREIMELLKEISKDKLIILVTHNYEEAKNYITRNIIMSDGNVKEDKVLVKNEKLNEVVDDENNNKTSSIRKSFDIAARNVLSKPKKTIFTFILAVFSLLAVIFTYYGISSSIKLSIGDYSYDPTITYIQKRDDKEFTKSELEEIRKKFENKDLKVTYGVFSKESSADFRMEYSRMGFVAQPLNGLFAKEIEGRLPVKENEVMLSGNYKYSDEYENIYIDLADPEDREKTIKRFKVVGRVLENSMDYNYRQVIYFSDMFIFDENNQVNPIIKQYFTNVNDTNKEIAFYGIDRTEIKHLIRKLDKDIYNIYDPYSIDEAENAITDLVGNIIVFIIMFIIVLIIFLLVYVIQKNMMMSQRKDYAVYRSIGINEKEVKYAILLEQAIISLTATILVLISLSITSIFVRSVRLASRNVGFGGYVFIAAIFIYFSLRQGAKFNRQIFNKTVIGALKEEE</sequence>
<feature type="transmembrane region" description="Helical" evidence="10">
    <location>
        <begin position="563"/>
        <end position="584"/>
    </location>
</feature>
<keyword evidence="13" id="KW-1185">Reference proteome</keyword>
<dbReference type="EC" id="3.6.3.-" evidence="12"/>
<reference evidence="12 13" key="1">
    <citation type="submission" date="2019-01" db="EMBL/GenBank/DDBJ databases">
        <authorList>
            <consortium name="Pathogen Informatics"/>
        </authorList>
    </citation>
    <scope>NUCLEOTIDE SEQUENCE [LARGE SCALE GENOMIC DNA]</scope>
    <source>
        <strain evidence="12 13">NCTC10138</strain>
    </source>
</reference>
<dbReference type="Gene3D" id="3.40.50.300">
    <property type="entry name" value="P-loop containing nucleotide triphosphate hydrolases"/>
    <property type="match status" value="1"/>
</dbReference>
<dbReference type="PANTHER" id="PTHR24220">
    <property type="entry name" value="IMPORT ATP-BINDING PROTEIN"/>
    <property type="match status" value="1"/>
</dbReference>
<evidence type="ECO:0000313" key="13">
    <source>
        <dbReference type="Proteomes" id="UP000289841"/>
    </source>
</evidence>
<dbReference type="InterPro" id="IPR015854">
    <property type="entry name" value="ABC_transpr_LolD-like"/>
</dbReference>
<dbReference type="Pfam" id="PF02687">
    <property type="entry name" value="FtsX"/>
    <property type="match status" value="1"/>
</dbReference>